<feature type="transmembrane region" description="Helical" evidence="1">
    <location>
        <begin position="76"/>
        <end position="93"/>
    </location>
</feature>
<evidence type="ECO:0000313" key="2">
    <source>
        <dbReference type="EMBL" id="PKQ70646.1"/>
    </source>
</evidence>
<keyword evidence="3" id="KW-1185">Reference proteome</keyword>
<evidence type="ECO:0000256" key="1">
    <source>
        <dbReference type="SAM" id="Phobius"/>
    </source>
</evidence>
<gene>
    <name evidence="2" type="ORF">Rain11_0376</name>
</gene>
<dbReference type="EMBL" id="NKXO01000004">
    <property type="protein sequence ID" value="PKQ70646.1"/>
    <property type="molecule type" value="Genomic_DNA"/>
</dbReference>
<feature type="transmembrane region" description="Helical" evidence="1">
    <location>
        <begin position="34"/>
        <end position="56"/>
    </location>
</feature>
<keyword evidence="1" id="KW-0812">Transmembrane</keyword>
<comment type="caution">
    <text evidence="2">The sequence shown here is derived from an EMBL/GenBank/DDBJ whole genome shotgun (WGS) entry which is preliminary data.</text>
</comment>
<organism evidence="2 3">
    <name type="scientific">Raineya orbicola</name>
    <dbReference type="NCBI Taxonomy" id="2016530"/>
    <lineage>
        <taxon>Bacteria</taxon>
        <taxon>Pseudomonadati</taxon>
        <taxon>Bacteroidota</taxon>
        <taxon>Cytophagia</taxon>
        <taxon>Cytophagales</taxon>
        <taxon>Raineyaceae</taxon>
        <taxon>Raineya</taxon>
    </lineage>
</organism>
<name>A0A2N3IK10_9BACT</name>
<reference evidence="2 3" key="1">
    <citation type="submission" date="2017-06" db="EMBL/GenBank/DDBJ databases">
        <title>Raineya orbicola gen. nov., sp. nov. a slightly thermophilic bacterium of the phylum Bacteroidetes and the description of Raineyaceae fam. nov.</title>
        <authorList>
            <person name="Albuquerque L."/>
            <person name="Polonia A.R.M."/>
            <person name="Barroso C."/>
            <person name="Froufe H.J.C."/>
            <person name="Lage O."/>
            <person name="Lobo-Da-Cunha A."/>
            <person name="Egas C."/>
            <person name="Da Costa M.S."/>
        </authorList>
    </citation>
    <scope>NUCLEOTIDE SEQUENCE [LARGE SCALE GENOMIC DNA]</scope>
    <source>
        <strain evidence="2 3">SPSPC-11</strain>
    </source>
</reference>
<feature type="transmembrane region" description="Helical" evidence="1">
    <location>
        <begin position="136"/>
        <end position="158"/>
    </location>
</feature>
<keyword evidence="1" id="KW-0472">Membrane</keyword>
<dbReference type="RefSeq" id="WP_101357638.1">
    <property type="nucleotide sequence ID" value="NZ_NKXO01000004.1"/>
</dbReference>
<protein>
    <submittedName>
        <fullName evidence="2">Uncharacterized protein</fullName>
    </submittedName>
</protein>
<sequence length="160" mass="18190">MKSTTIGDILASLLGSFFVATWLSYKILGYYEVNLWVFGGCMIISFIASFYGIVFFRKKHTAVTPINLLPKLWDKLFPIYLLFWLVILVYWGIHLGNIFDDNFGKRLLDSIDNSFTRFWIDIYATGANGLPVPTEAGLVVVLFFTIISRFLGAIRLGAKQ</sequence>
<dbReference type="AlphaFoldDB" id="A0A2N3IK10"/>
<feature type="transmembrane region" description="Helical" evidence="1">
    <location>
        <begin position="9"/>
        <end position="28"/>
    </location>
</feature>
<evidence type="ECO:0000313" key="3">
    <source>
        <dbReference type="Proteomes" id="UP000233387"/>
    </source>
</evidence>
<proteinExistence type="predicted"/>
<keyword evidence="1" id="KW-1133">Transmembrane helix</keyword>
<accession>A0A2N3IK10</accession>
<dbReference type="Proteomes" id="UP000233387">
    <property type="component" value="Unassembled WGS sequence"/>
</dbReference>